<evidence type="ECO:0000256" key="1">
    <source>
        <dbReference type="PROSITE-ProRule" id="PRU00339"/>
    </source>
</evidence>
<keyword evidence="2" id="KW-1133">Transmembrane helix</keyword>
<keyword evidence="2" id="KW-0812">Transmembrane</keyword>
<feature type="transmembrane region" description="Helical" evidence="2">
    <location>
        <begin position="481"/>
        <end position="501"/>
    </location>
</feature>
<feature type="transmembrane region" description="Helical" evidence="2">
    <location>
        <begin position="42"/>
        <end position="66"/>
    </location>
</feature>
<dbReference type="SMART" id="SM00028">
    <property type="entry name" value="TPR"/>
    <property type="match status" value="2"/>
</dbReference>
<keyword evidence="1" id="KW-0802">TPR repeat</keyword>
<sequence>MATNDAGDEFRWLRHVCAAPVLPLAYHLRWRSELTAAYTSPAIYGVAGGLSLLSTVALHAVLLTLLQRWVYDDLEIQLRQAATTKMARRDWKAASEDWSRILRLNPSDADGLKQRGQCFLHLGETDKATSDFARSLALHPADSILHEQLNILRPNQVPSSPPQHGVWSKVIAPFALLSVGSQSTWSTRVLVLLLLPILLACLLLHALVRGAVNVLISSLHLAWRSARALVRQTWRALQAIHALWLATVRVMATTVDAAVARTRAIVARVYTNLYQCVTEQIPDAVTYLRVSCLAFILSVLLCTERLVRYGADLLWRCIEVFRHRRRLPLGQVILTVAEAAYPVVDAGVDTVLTAYTRTGEAASHAIATARDLLFLHGLVATLAAISRASLLLHQAHGRLRRATRYLYMHGLVPGLAFLRLLLRQLRRSLWSARDRLGHFARVLYWGCIVPGAYLLRDVITRALQWSWTLLLAATRWLRTSFATYVLLPLEAAIVAAMHQAIEALVAIKHCIEAAIAYVQGLAVSAWYWATATVLCLVNTLVNRAQGTLAWLGNVSYHLCMHIVLPHLHSLAVATCTVVERSFAWLQQVLRQLYTLCCALVQTLAPPILHVYYCVVYHAVDIAATVLLATVYKLHACFLLTRDVTLRPLARAMQTAVCYVGRTVLEVLSVSARHLLRLYHGLATTVMAISHHASIGGRRLLLAFATTGLRVAARCLVACGRLWRGSHRCVVWLLDAVYRLYFVVRSLFQAYVVPLARATWQCLVATALCVWRAAKYISSAVWSGLVAAAVAMRAAYTYLRISDHAVAVYASMVALLAAVWAAMWAASVWTSAVIVAASQTGMAVVAAAWVVATSVVVQLAQVTSAMACQLIDVASAITSATVQVAYDVASEIQRLCALGAKVL</sequence>
<dbReference type="InterPro" id="IPR019734">
    <property type="entry name" value="TPR_rpt"/>
</dbReference>
<dbReference type="VEuPathDB" id="FungiDB:SPRG_14622"/>
<name>A0A067BPA1_SAPPC</name>
<accession>A0A067BPA1</accession>
<dbReference type="RefSeq" id="XP_012209186.1">
    <property type="nucleotide sequence ID" value="XM_012353796.1"/>
</dbReference>
<feature type="transmembrane region" description="Helical" evidence="2">
    <location>
        <begin position="521"/>
        <end position="541"/>
    </location>
</feature>
<dbReference type="Proteomes" id="UP000030745">
    <property type="component" value="Unassembled WGS sequence"/>
</dbReference>
<dbReference type="GeneID" id="24136416"/>
<dbReference type="InterPro" id="IPR011990">
    <property type="entry name" value="TPR-like_helical_dom_sf"/>
</dbReference>
<dbReference type="PROSITE" id="PS50005">
    <property type="entry name" value="TPR"/>
    <property type="match status" value="1"/>
</dbReference>
<organism evidence="3 4">
    <name type="scientific">Saprolegnia parasitica (strain CBS 223.65)</name>
    <dbReference type="NCBI Taxonomy" id="695850"/>
    <lineage>
        <taxon>Eukaryota</taxon>
        <taxon>Sar</taxon>
        <taxon>Stramenopiles</taxon>
        <taxon>Oomycota</taxon>
        <taxon>Saprolegniomycetes</taxon>
        <taxon>Saprolegniales</taxon>
        <taxon>Saprolegniaceae</taxon>
        <taxon>Saprolegnia</taxon>
    </lineage>
</organism>
<dbReference type="KEGG" id="spar:SPRG_14622"/>
<feature type="repeat" description="TPR" evidence="1">
    <location>
        <begin position="109"/>
        <end position="142"/>
    </location>
</feature>
<feature type="transmembrane region" description="Helical" evidence="2">
    <location>
        <begin position="442"/>
        <end position="460"/>
    </location>
</feature>
<evidence type="ECO:0000313" key="3">
    <source>
        <dbReference type="EMBL" id="KDO20083.1"/>
    </source>
</evidence>
<reference evidence="3 4" key="1">
    <citation type="journal article" date="2013" name="PLoS Genet.">
        <title>Distinctive expansion of potential virulence genes in the genome of the oomycete fish pathogen Saprolegnia parasitica.</title>
        <authorList>
            <person name="Jiang R.H."/>
            <person name="de Bruijn I."/>
            <person name="Haas B.J."/>
            <person name="Belmonte R."/>
            <person name="Lobach L."/>
            <person name="Christie J."/>
            <person name="van den Ackerveken G."/>
            <person name="Bottin A."/>
            <person name="Bulone V."/>
            <person name="Diaz-Moreno S.M."/>
            <person name="Dumas B."/>
            <person name="Fan L."/>
            <person name="Gaulin E."/>
            <person name="Govers F."/>
            <person name="Grenville-Briggs L.J."/>
            <person name="Horner N.R."/>
            <person name="Levin J.Z."/>
            <person name="Mammella M."/>
            <person name="Meijer H.J."/>
            <person name="Morris P."/>
            <person name="Nusbaum C."/>
            <person name="Oome S."/>
            <person name="Phillips A.J."/>
            <person name="van Rooyen D."/>
            <person name="Rzeszutek E."/>
            <person name="Saraiva M."/>
            <person name="Secombes C.J."/>
            <person name="Seidl M.F."/>
            <person name="Snel B."/>
            <person name="Stassen J.H."/>
            <person name="Sykes S."/>
            <person name="Tripathy S."/>
            <person name="van den Berg H."/>
            <person name="Vega-Arreguin J.C."/>
            <person name="Wawra S."/>
            <person name="Young S.K."/>
            <person name="Zeng Q."/>
            <person name="Dieguez-Uribeondo J."/>
            <person name="Russ C."/>
            <person name="Tyler B.M."/>
            <person name="van West P."/>
        </authorList>
    </citation>
    <scope>NUCLEOTIDE SEQUENCE [LARGE SCALE GENOMIC DNA]</scope>
    <source>
        <strain evidence="3 4">CBS 223.65</strain>
    </source>
</reference>
<feature type="transmembrane region" description="Helical" evidence="2">
    <location>
        <begin position="405"/>
        <end position="422"/>
    </location>
</feature>
<gene>
    <name evidence="3" type="ORF">SPRG_14622</name>
</gene>
<evidence type="ECO:0000256" key="2">
    <source>
        <dbReference type="SAM" id="Phobius"/>
    </source>
</evidence>
<dbReference type="SUPFAM" id="SSF48452">
    <property type="entry name" value="TPR-like"/>
    <property type="match status" value="1"/>
</dbReference>
<feature type="transmembrane region" description="Helical" evidence="2">
    <location>
        <begin position="373"/>
        <end position="393"/>
    </location>
</feature>
<feature type="transmembrane region" description="Helical" evidence="2">
    <location>
        <begin position="805"/>
        <end position="825"/>
    </location>
</feature>
<dbReference type="EMBL" id="KK583324">
    <property type="protein sequence ID" value="KDO20083.1"/>
    <property type="molecule type" value="Genomic_DNA"/>
</dbReference>
<feature type="transmembrane region" description="Helical" evidence="2">
    <location>
        <begin position="831"/>
        <end position="856"/>
    </location>
</feature>
<protein>
    <submittedName>
        <fullName evidence="3">Uncharacterized protein</fullName>
    </submittedName>
</protein>
<dbReference type="AlphaFoldDB" id="A0A067BPA1"/>
<keyword evidence="2" id="KW-0472">Membrane</keyword>
<keyword evidence="4" id="KW-1185">Reference proteome</keyword>
<evidence type="ECO:0000313" key="4">
    <source>
        <dbReference type="Proteomes" id="UP000030745"/>
    </source>
</evidence>
<proteinExistence type="predicted"/>
<feature type="transmembrane region" description="Helical" evidence="2">
    <location>
        <begin position="189"/>
        <end position="208"/>
    </location>
</feature>
<dbReference type="OrthoDB" id="1926212at2759"/>
<dbReference type="Gene3D" id="1.25.40.10">
    <property type="entry name" value="Tetratricopeptide repeat domain"/>
    <property type="match status" value="1"/>
</dbReference>